<feature type="transmembrane region" description="Helical" evidence="1">
    <location>
        <begin position="21"/>
        <end position="50"/>
    </location>
</feature>
<sequence>MLNGKNEENKIRKIRSGINAIRTFFLLTLAVLIYTIFSFFFSYLLTYLIANGLAEVLNGFLNLSSSCKS</sequence>
<dbReference type="EMBL" id="QHCT01000002">
    <property type="protein sequence ID" value="RHX90640.1"/>
    <property type="molecule type" value="Genomic_DNA"/>
</dbReference>
<evidence type="ECO:0000256" key="1">
    <source>
        <dbReference type="SAM" id="Phobius"/>
    </source>
</evidence>
<reference evidence="3" key="1">
    <citation type="submission" date="2018-05" db="EMBL/GenBank/DDBJ databases">
        <title>Leptospira yasudae sp. nov. and Leptospira stimsonii sp. nov., two pathogenic species of the genus Leptospira isolated from environmental sources.</title>
        <authorList>
            <person name="Casanovas-Massana A."/>
            <person name="Hamond C."/>
            <person name="Santos L.A."/>
            <person name="Hacker K.P."/>
            <person name="Balassiano I."/>
            <person name="Medeiros M.A."/>
            <person name="Reis M.G."/>
            <person name="Ko A.I."/>
            <person name="Wunder E.A."/>
        </authorList>
    </citation>
    <scope>NUCLEOTIDE SEQUENCE [LARGE SCALE GENOMIC DNA]</scope>
    <source>
        <strain evidence="3">Yale</strain>
    </source>
</reference>
<keyword evidence="1" id="KW-0812">Transmembrane</keyword>
<name>A0A396ZC43_9LEPT</name>
<dbReference type="AlphaFoldDB" id="A0A396ZC43"/>
<gene>
    <name evidence="2" type="ORF">DLM75_09545</name>
</gene>
<organism evidence="2 3">
    <name type="scientific">Leptospira stimsonii</name>
    <dbReference type="NCBI Taxonomy" id="2202203"/>
    <lineage>
        <taxon>Bacteria</taxon>
        <taxon>Pseudomonadati</taxon>
        <taxon>Spirochaetota</taxon>
        <taxon>Spirochaetia</taxon>
        <taxon>Leptospirales</taxon>
        <taxon>Leptospiraceae</taxon>
        <taxon>Leptospira</taxon>
    </lineage>
</organism>
<keyword evidence="1" id="KW-0472">Membrane</keyword>
<comment type="caution">
    <text evidence="2">The sequence shown here is derived from an EMBL/GenBank/DDBJ whole genome shotgun (WGS) entry which is preliminary data.</text>
</comment>
<proteinExistence type="predicted"/>
<accession>A0A396ZC43</accession>
<protein>
    <submittedName>
        <fullName evidence="2">Uncharacterized protein</fullName>
    </submittedName>
</protein>
<evidence type="ECO:0000313" key="3">
    <source>
        <dbReference type="Proteomes" id="UP000265798"/>
    </source>
</evidence>
<dbReference type="Proteomes" id="UP000265798">
    <property type="component" value="Unassembled WGS sequence"/>
</dbReference>
<evidence type="ECO:0000313" key="2">
    <source>
        <dbReference type="EMBL" id="RHX90640.1"/>
    </source>
</evidence>
<keyword evidence="1" id="KW-1133">Transmembrane helix</keyword>